<dbReference type="SUPFAM" id="SSF52540">
    <property type="entry name" value="P-loop containing nucleoside triphosphate hydrolases"/>
    <property type="match status" value="1"/>
</dbReference>
<dbReference type="PANTHER" id="PTHR46082:SF6">
    <property type="entry name" value="AAA+ ATPASE DOMAIN-CONTAINING PROTEIN-RELATED"/>
    <property type="match status" value="1"/>
</dbReference>
<feature type="domain" description="DUF7779" evidence="3">
    <location>
        <begin position="878"/>
        <end position="967"/>
    </location>
</feature>
<dbReference type="GO" id="GO:0043531">
    <property type="term" value="F:ADP binding"/>
    <property type="evidence" value="ECO:0007669"/>
    <property type="project" value="InterPro"/>
</dbReference>
<dbReference type="InterPro" id="IPR047738">
    <property type="entry name" value="SAV_2336-like_N"/>
</dbReference>
<name>A0AA97LWU6_9ACTN</name>
<protein>
    <submittedName>
        <fullName evidence="4">Tetratricopeptide repeat protein</fullName>
    </submittedName>
</protein>
<feature type="region of interest" description="Disordered" evidence="1">
    <location>
        <begin position="130"/>
        <end position="151"/>
    </location>
</feature>
<dbReference type="InterPro" id="IPR056681">
    <property type="entry name" value="DUF7779"/>
</dbReference>
<dbReference type="Proteomes" id="UP000265719">
    <property type="component" value="Chromosome"/>
</dbReference>
<feature type="region of interest" description="Disordered" evidence="1">
    <location>
        <begin position="50"/>
        <end position="89"/>
    </location>
</feature>
<dbReference type="InterPro" id="IPR027417">
    <property type="entry name" value="P-loop_NTPase"/>
</dbReference>
<dbReference type="InterPro" id="IPR011990">
    <property type="entry name" value="TPR-like_helical_dom_sf"/>
</dbReference>
<evidence type="ECO:0000313" key="4">
    <source>
        <dbReference type="EMBL" id="UOE19490.1"/>
    </source>
</evidence>
<keyword evidence="5" id="KW-1185">Reference proteome</keyword>
<feature type="compositionally biased region" description="Basic and acidic residues" evidence="1">
    <location>
        <begin position="1"/>
        <end position="14"/>
    </location>
</feature>
<dbReference type="NCBIfam" id="NF041121">
    <property type="entry name" value="SAV_2336_NTERM"/>
    <property type="match status" value="1"/>
</dbReference>
<reference evidence="4" key="1">
    <citation type="submission" date="2020-10" db="EMBL/GenBank/DDBJ databases">
        <title>De novo genome project of the cellulose decomposer Thermobifida halotolerans type strain.</title>
        <authorList>
            <person name="Nagy I."/>
            <person name="Horvath B."/>
            <person name="Kukolya J."/>
            <person name="Nagy I."/>
            <person name="Orsini M."/>
        </authorList>
    </citation>
    <scope>NUCLEOTIDE SEQUENCE</scope>
    <source>
        <strain evidence="4">DSM 44931</strain>
    </source>
</reference>
<feature type="compositionally biased region" description="Low complexity" evidence="1">
    <location>
        <begin position="582"/>
        <end position="596"/>
    </location>
</feature>
<dbReference type="Gene3D" id="3.40.50.300">
    <property type="entry name" value="P-loop containing nucleotide triphosphate hydrolases"/>
    <property type="match status" value="1"/>
</dbReference>
<dbReference type="SUPFAM" id="SSF48452">
    <property type="entry name" value="TPR-like"/>
    <property type="match status" value="3"/>
</dbReference>
<feature type="region of interest" description="Disordered" evidence="1">
    <location>
        <begin position="1"/>
        <end position="33"/>
    </location>
</feature>
<accession>A0AA97LWU6</accession>
<dbReference type="Gene3D" id="1.25.40.10">
    <property type="entry name" value="Tetratricopeptide repeat domain"/>
    <property type="match status" value="2"/>
</dbReference>
<dbReference type="RefSeq" id="WP_119267798.1">
    <property type="nucleotide sequence ID" value="NZ_CP063196.1"/>
</dbReference>
<dbReference type="KEGG" id="thao:NI17_022690"/>
<dbReference type="InterPro" id="IPR002182">
    <property type="entry name" value="NB-ARC"/>
</dbReference>
<evidence type="ECO:0000259" key="2">
    <source>
        <dbReference type="Pfam" id="PF00931"/>
    </source>
</evidence>
<evidence type="ECO:0000313" key="5">
    <source>
        <dbReference type="Proteomes" id="UP000265719"/>
    </source>
</evidence>
<evidence type="ECO:0000259" key="3">
    <source>
        <dbReference type="Pfam" id="PF25000"/>
    </source>
</evidence>
<organism evidence="4 5">
    <name type="scientific">Thermobifida halotolerans</name>
    <dbReference type="NCBI Taxonomy" id="483545"/>
    <lineage>
        <taxon>Bacteria</taxon>
        <taxon>Bacillati</taxon>
        <taxon>Actinomycetota</taxon>
        <taxon>Actinomycetes</taxon>
        <taxon>Streptosporangiales</taxon>
        <taxon>Nocardiopsidaceae</taxon>
        <taxon>Thermobifida</taxon>
    </lineage>
</organism>
<dbReference type="Pfam" id="PF13424">
    <property type="entry name" value="TPR_12"/>
    <property type="match status" value="2"/>
</dbReference>
<feature type="region of interest" description="Disordered" evidence="1">
    <location>
        <begin position="560"/>
        <end position="631"/>
    </location>
</feature>
<dbReference type="Pfam" id="PF00931">
    <property type="entry name" value="NB-ARC"/>
    <property type="match status" value="1"/>
</dbReference>
<proteinExistence type="predicted"/>
<dbReference type="Pfam" id="PF13374">
    <property type="entry name" value="TPR_10"/>
    <property type="match status" value="2"/>
</dbReference>
<dbReference type="EMBL" id="CP063196">
    <property type="protein sequence ID" value="UOE19490.1"/>
    <property type="molecule type" value="Genomic_DNA"/>
</dbReference>
<dbReference type="Pfam" id="PF25000">
    <property type="entry name" value="DUF7779"/>
    <property type="match status" value="1"/>
</dbReference>
<dbReference type="InterPro" id="IPR053137">
    <property type="entry name" value="NLR-like"/>
</dbReference>
<feature type="domain" description="NB-ARC" evidence="2">
    <location>
        <begin position="645"/>
        <end position="800"/>
    </location>
</feature>
<dbReference type="PANTHER" id="PTHR46082">
    <property type="entry name" value="ATP/GTP-BINDING PROTEIN-RELATED"/>
    <property type="match status" value="1"/>
</dbReference>
<evidence type="ECO:0000256" key="1">
    <source>
        <dbReference type="SAM" id="MobiDB-lite"/>
    </source>
</evidence>
<dbReference type="NCBIfam" id="NF040586">
    <property type="entry name" value="FxSxx_TPR"/>
    <property type="match status" value="1"/>
</dbReference>
<gene>
    <name evidence="4" type="ORF">NI17_022690</name>
</gene>
<sequence length="1451" mass="159277">MSDPRHAPEPDRAARRPRSGPTRGSGDTPPPVAGWELADAVYLAAWREARSPGGVHPADTAPTAPVPAERPPESASADPGRPGTAFPALPDRQGLVRALRPFHLRLPDPHWPRFDPETTARDHAQNLLTAAETPGTRGHGPVPLVPRSTPDTRPGVRLTVLADESVSMLFQQQVVKDLVGLLRSSGAFRSVRLRRFESDTATPARVVVHGPDDDTAPDQGALRVAVVLSDGVGQGWATGSVQSWLGGLARRLPVGVVHLLAPRQWRRTGIRPEPMEVTASAASRAPANRHYSARPFQWPEELPLPETGAAPPESSLVLPVLPLRAEAIRTWAEFVMGRRAGRTLNVSALRVVPDDAAANAVAPERGTGTDTPVEAVRRFHHNSSAAAFQLAVDLAAVPLTGPAIDTVCRWGSGRSPVPELTEILFSGLVRAVDSATATPARRIEWEYRTGIRRTLLSLGGRRSRIRSVLALLASSFADADPWFRVLGQILVGDDVRLPELDETSLRLADDTLPALECIGLTSGYRELVRSVSGRTLPGGEVVYQGRHSVHLDRAYGAEATARRPGVAVGGRSGEAARAPHLSNTSPTPTAESTTTSQGAASMPGNPSDSTGSRRTRRFGSAATAWGSIPPRNPMFTGRGELLTSLRGQLVANSEQGRMVPSVLNGMPGIGKTQLATEYLYRYSEDYDLIWWVRANQANQIHEAYALLAQELGVFQPGSSISSMVHTVREALRRGEPYARWLLVFDDAQKPEDVAPYLPVGGDGHIVITSRNMVWAARGYHATLTVDVFSRQESIDLLRKCGPEDLTDSEADELADVLDDLPIALRQAAAWMNETATPASEYLAQFREKRSEVLPTLSPADPDYPVTVVTAWNVSLDKLATTNPAALQLLQVCSFFSTAPIPRYLFAYARDIPAPPALSEALGNPTKLGRAFGEISRYGLAQINHRTHTLQLHLLVQRALRFSLSEEERRYLRHCAHMLLAKSDPHDTSPEARSRYAQLLPHIWASEAWECDDPWVRELVIQQIYVTDLRGEYDDARKLAKTALAAWRTRLGATAPETLRAELRLVRVLRNLGEHRRAYELCERVLNILTERHGPDAGETLEASNEFIRDLRFAGRFRESTELARTVYDKYRRLLGPDDPETLEATHRYAYALLLSGDHRRAAELFWEAYQNKEMILGPNEPTTLASVDGYADALIEAGDYTEALRLQRENTERVRELFGLRHQGTLSNMGSLSAMLRRAGHLDEAVSLSETVWREASNRFGAESRVALYAASNYATSLRTVNRYREALELAEEACRRYADLLGEDHPHVAAANVNRAVTLRVLGRAAEARAIDEQALRVLTERLGEEHTSTLACAVNLASDLFALGDVSGALRRDSEVLERCRGMLTDRHPLTLLARRNLVLDRRGAGEDVAEELAVVEQLYVEIMGDQHPATLSVRQGIRGNADVYLGPL</sequence>